<dbReference type="PANTHER" id="PTHR46795:SF3">
    <property type="entry name" value="ABC TRANSPORTER PERMEASE"/>
    <property type="match status" value="1"/>
</dbReference>
<evidence type="ECO:0000256" key="6">
    <source>
        <dbReference type="PIRNR" id="PIRNR018968"/>
    </source>
</evidence>
<comment type="subcellular location">
    <subcellularLocation>
        <location evidence="1 6">Cell membrane</location>
        <topology evidence="1 6">Multi-pass membrane protein</topology>
    </subcellularLocation>
</comment>
<dbReference type="OrthoDB" id="1705903at2"/>
<dbReference type="InterPro" id="IPR052536">
    <property type="entry name" value="ABC-4_Integral_Memb_Prot"/>
</dbReference>
<name>A0A0A5G4U3_9BACI</name>
<evidence type="ECO:0000256" key="1">
    <source>
        <dbReference type="ARBA" id="ARBA00004651"/>
    </source>
</evidence>
<feature type="domain" description="ABC3 transporter permease C-terminal" evidence="7">
    <location>
        <begin position="59"/>
        <end position="135"/>
    </location>
</feature>
<dbReference type="Pfam" id="PF02687">
    <property type="entry name" value="FtsX"/>
    <property type="match status" value="1"/>
</dbReference>
<evidence type="ECO:0000256" key="2">
    <source>
        <dbReference type="ARBA" id="ARBA00022475"/>
    </source>
</evidence>
<evidence type="ECO:0000259" key="7">
    <source>
        <dbReference type="Pfam" id="PF02687"/>
    </source>
</evidence>
<dbReference type="eggNOG" id="COG0577">
    <property type="taxonomic scope" value="Bacteria"/>
</dbReference>
<gene>
    <name evidence="8" type="ORF">N784_05905</name>
</gene>
<sequence length="647" mass="73122">MRISQLIFRNFRKNLKNYYLYVFALTFSVALYFSFVTLQYDPALNGAENSIKGAAAIKVASILLVAIVATFLLYANNLFIKRRSKEIGLFQLIGMTKNKIFRILTAENFMLYFGSLIVGIFIGFSFSKLMTMMMFTITGIEEVAKLRFSIEALSQTLIVFAIIYALIMIMNYIFIKRQRIISLFQMNATPDEHRRTISILEVILGMMGIVLIIAGYYVSSILFNGKFPSTESLMLAMLFILGSVIVGTYLFYKGSIRFIFSIIRNRKKGYVNVRDVLSLTSIMFRMKSNALLLTVITTISALSISLLSLSYISYYSAEKTAASYVPNDFALANEENVTTFKEALESAHISFEETVIDVVVANVNISNIIESKTSGEFPDNFKESSYPIISDEAIQHTDVSPNEAYFAGFSDVMDNFMTWKDSGSITLLGSSTSTELQYLGLKKEHILSLNYTLQMPVIIVDQTVFHDVKQDAEDDIQPESPTYYGIDIVERSQLEAANDIYIAQDYQGVGNVSLELLSSSLKQQNGLTMFIVGFLGLTFLITSGCILYFKQMDESESEKANYTILRKLGFTQSDLLQGIRRKQLFNFGIPLVIGLLHSYFAVRSGWFLFGTSLWTPMIIVMVIYTALYSLFAIQSVLYYRRVIKQAL</sequence>
<dbReference type="InterPro" id="IPR003838">
    <property type="entry name" value="ABC3_permease_C"/>
</dbReference>
<dbReference type="EMBL" id="AVPG01000016">
    <property type="protein sequence ID" value="KGX86095.1"/>
    <property type="molecule type" value="Genomic_DNA"/>
</dbReference>
<evidence type="ECO:0000256" key="3">
    <source>
        <dbReference type="ARBA" id="ARBA00022692"/>
    </source>
</evidence>
<feature type="transmembrane region" description="Helical" evidence="6">
    <location>
        <begin position="18"/>
        <end position="35"/>
    </location>
</feature>
<comment type="similarity">
    <text evidence="6">Belongs to the ABC-4 integral membrane protein family.</text>
</comment>
<proteinExistence type="inferred from homology"/>
<feature type="transmembrane region" description="Helical" evidence="6">
    <location>
        <begin position="196"/>
        <end position="218"/>
    </location>
</feature>
<keyword evidence="6" id="KW-0813">Transport</keyword>
<feature type="transmembrane region" description="Helical" evidence="6">
    <location>
        <begin position="584"/>
        <end position="602"/>
    </location>
</feature>
<evidence type="ECO:0000313" key="9">
    <source>
        <dbReference type="Proteomes" id="UP000030401"/>
    </source>
</evidence>
<feature type="transmembrane region" description="Helical" evidence="6">
    <location>
        <begin position="233"/>
        <end position="252"/>
    </location>
</feature>
<reference evidence="8 9" key="1">
    <citation type="submission" date="2013-08" db="EMBL/GenBank/DDBJ databases">
        <authorList>
            <person name="Huang J."/>
            <person name="Wang G."/>
        </authorList>
    </citation>
    <scope>NUCLEOTIDE SEQUENCE [LARGE SCALE GENOMIC DNA]</scope>
    <source>
        <strain evidence="8 9">JSM 072002</strain>
    </source>
</reference>
<dbReference type="PANTHER" id="PTHR46795">
    <property type="entry name" value="ABC TRANSPORTER PERMEASE-RELATED-RELATED"/>
    <property type="match status" value="1"/>
</dbReference>
<feature type="transmembrane region" description="Helical" evidence="6">
    <location>
        <begin position="290"/>
        <end position="314"/>
    </location>
</feature>
<dbReference type="GO" id="GO:0005886">
    <property type="term" value="C:plasma membrane"/>
    <property type="evidence" value="ECO:0007669"/>
    <property type="project" value="UniProtKB-SubCell"/>
</dbReference>
<feature type="transmembrane region" description="Helical" evidence="6">
    <location>
        <begin position="157"/>
        <end position="175"/>
    </location>
</feature>
<feature type="transmembrane region" description="Helical" evidence="6">
    <location>
        <begin position="527"/>
        <end position="549"/>
    </location>
</feature>
<keyword evidence="5 6" id="KW-0472">Membrane</keyword>
<keyword evidence="3 6" id="KW-0812">Transmembrane</keyword>
<feature type="transmembrane region" description="Helical" evidence="6">
    <location>
        <begin position="614"/>
        <end position="639"/>
    </location>
</feature>
<evidence type="ECO:0000256" key="4">
    <source>
        <dbReference type="ARBA" id="ARBA00022989"/>
    </source>
</evidence>
<keyword evidence="4 6" id="KW-1133">Transmembrane helix</keyword>
<dbReference type="AlphaFoldDB" id="A0A0A5G4U3"/>
<evidence type="ECO:0000256" key="5">
    <source>
        <dbReference type="ARBA" id="ARBA00023136"/>
    </source>
</evidence>
<dbReference type="InterPro" id="IPR027022">
    <property type="entry name" value="ABC_permease_BceB-typ"/>
</dbReference>
<evidence type="ECO:0000313" key="8">
    <source>
        <dbReference type="EMBL" id="KGX86095.1"/>
    </source>
</evidence>
<feature type="transmembrane region" description="Helical" evidence="6">
    <location>
        <begin position="55"/>
        <end position="75"/>
    </location>
</feature>
<feature type="transmembrane region" description="Helical" evidence="6">
    <location>
        <begin position="109"/>
        <end position="137"/>
    </location>
</feature>
<keyword evidence="2 6" id="KW-1003">Cell membrane</keyword>
<accession>A0A0A5G4U3</accession>
<dbReference type="PIRSF" id="PIRSF018968">
    <property type="entry name" value="ABC_permease_BceB"/>
    <property type="match status" value="1"/>
</dbReference>
<keyword evidence="9" id="KW-1185">Reference proteome</keyword>
<organism evidence="8 9">
    <name type="scientific">Pontibacillus litoralis JSM 072002</name>
    <dbReference type="NCBI Taxonomy" id="1385512"/>
    <lineage>
        <taxon>Bacteria</taxon>
        <taxon>Bacillati</taxon>
        <taxon>Bacillota</taxon>
        <taxon>Bacilli</taxon>
        <taxon>Bacillales</taxon>
        <taxon>Bacillaceae</taxon>
        <taxon>Pontibacillus</taxon>
    </lineage>
</organism>
<comment type="caution">
    <text evidence="8">The sequence shown here is derived from an EMBL/GenBank/DDBJ whole genome shotgun (WGS) entry which is preliminary data.</text>
</comment>
<protein>
    <submittedName>
        <fullName evidence="8">Bacitracin ABC transporter permease</fullName>
    </submittedName>
</protein>
<dbReference type="STRING" id="1385512.N784_05905"/>
<dbReference type="Proteomes" id="UP000030401">
    <property type="component" value="Unassembled WGS sequence"/>
</dbReference>
<dbReference type="GO" id="GO:0055085">
    <property type="term" value="P:transmembrane transport"/>
    <property type="evidence" value="ECO:0007669"/>
    <property type="project" value="UniProtKB-UniRule"/>
</dbReference>
<dbReference type="RefSeq" id="WP_036834780.1">
    <property type="nucleotide sequence ID" value="NZ_AVPG01000016.1"/>
</dbReference>